<feature type="region of interest" description="Disordered" evidence="6">
    <location>
        <begin position="334"/>
        <end position="383"/>
    </location>
</feature>
<evidence type="ECO:0000313" key="9">
    <source>
        <dbReference type="EMBL" id="VDL90269.1"/>
    </source>
</evidence>
<protein>
    <submittedName>
        <fullName evidence="11">Transmembrane protein 56</fullName>
    </submittedName>
</protein>
<keyword evidence="3 7" id="KW-1133">Transmembrane helix</keyword>
<dbReference type="GO" id="GO:0005783">
    <property type="term" value="C:endoplasmic reticulum"/>
    <property type="evidence" value="ECO:0007669"/>
    <property type="project" value="TreeGrafter"/>
</dbReference>
<evidence type="ECO:0000256" key="2">
    <source>
        <dbReference type="ARBA" id="ARBA00022692"/>
    </source>
</evidence>
<evidence type="ECO:0000313" key="10">
    <source>
        <dbReference type="Proteomes" id="UP000275846"/>
    </source>
</evidence>
<dbReference type="InterPro" id="IPR050846">
    <property type="entry name" value="TLCD"/>
</dbReference>
<organism evidence="11">
    <name type="scientific">Schistocephalus solidus</name>
    <name type="common">Tapeworm</name>
    <dbReference type="NCBI Taxonomy" id="70667"/>
    <lineage>
        <taxon>Eukaryota</taxon>
        <taxon>Metazoa</taxon>
        <taxon>Spiralia</taxon>
        <taxon>Lophotrochozoa</taxon>
        <taxon>Platyhelminthes</taxon>
        <taxon>Cestoda</taxon>
        <taxon>Eucestoda</taxon>
        <taxon>Diphyllobothriidea</taxon>
        <taxon>Diphyllobothriidae</taxon>
        <taxon>Schistocephalus</taxon>
    </lineage>
</organism>
<dbReference type="WBParaSite" id="SSLN_0000401001-mRNA-1">
    <property type="protein sequence ID" value="SSLN_0000401001-mRNA-1"/>
    <property type="gene ID" value="SSLN_0000401001"/>
</dbReference>
<dbReference type="PANTHER" id="PTHR13439">
    <property type="entry name" value="CT120 PROTEIN"/>
    <property type="match status" value="1"/>
</dbReference>
<feature type="domain" description="TLC" evidence="8">
    <location>
        <begin position="59"/>
        <end position="264"/>
    </location>
</feature>
<dbReference type="Pfam" id="PF03798">
    <property type="entry name" value="TRAM_LAG1_CLN8"/>
    <property type="match status" value="1"/>
</dbReference>
<keyword evidence="10" id="KW-1185">Reference proteome</keyword>
<dbReference type="OrthoDB" id="10266980at2759"/>
<keyword evidence="2 5" id="KW-0812">Transmembrane</keyword>
<name>A0A183SI36_SCHSO</name>
<dbReference type="SMART" id="SM00724">
    <property type="entry name" value="TLC"/>
    <property type="match status" value="1"/>
</dbReference>
<sequence>MDVGERVIALPFGPVGGVGKIYINQLMIASFLFCVVVHHVISPLAFGRCNAIYRSLNKNRRMEWDSRVVSSIHATIVSVLCVLSLIKERGLWQDPLFATGDIALHALSISIGYFLCDLISMPIYYKGKNLAIFIVHHSAALIAFYLIFVYRIGTFFGVYRLTTELSTPFTNQRWFFRTLGYTPDRRRVALTTLVYSVLFALTRNALVLPYWIIAYTVYNSPEHLRASRLLPNLTRIWFTASLTLDALNTYWAVQVYPIGYRAAVLLYTADWRTDIDRAKARLRGRFQSARRRAMNTKLIKSLRRTASFGRIHRVFSGPSFPYDFDVFPEVLSEPEFDDDSGTTTPKDHSPTSPLNGGNESSPEDERFSSAGLLFRARPEPSSA</sequence>
<comment type="subcellular location">
    <subcellularLocation>
        <location evidence="1">Membrane</location>
        <topology evidence="1">Multi-pass membrane protein</topology>
    </subcellularLocation>
</comment>
<feature type="compositionally biased region" description="Polar residues" evidence="6">
    <location>
        <begin position="350"/>
        <end position="360"/>
    </location>
</feature>
<evidence type="ECO:0000256" key="3">
    <source>
        <dbReference type="ARBA" id="ARBA00022989"/>
    </source>
</evidence>
<reference evidence="9 10" key="2">
    <citation type="submission" date="2018-11" db="EMBL/GenBank/DDBJ databases">
        <authorList>
            <consortium name="Pathogen Informatics"/>
        </authorList>
    </citation>
    <scope>NUCLEOTIDE SEQUENCE [LARGE SCALE GENOMIC DNA]</scope>
    <source>
        <strain evidence="9 10">NST_G2</strain>
    </source>
</reference>
<keyword evidence="4 5" id="KW-0472">Membrane</keyword>
<feature type="transmembrane region" description="Helical" evidence="7">
    <location>
        <begin position="130"/>
        <end position="152"/>
    </location>
</feature>
<feature type="transmembrane region" description="Helical" evidence="7">
    <location>
        <begin position="68"/>
        <end position="86"/>
    </location>
</feature>
<evidence type="ECO:0000256" key="5">
    <source>
        <dbReference type="PROSITE-ProRule" id="PRU00205"/>
    </source>
</evidence>
<dbReference type="EMBL" id="UYSU01032679">
    <property type="protein sequence ID" value="VDL90269.1"/>
    <property type="molecule type" value="Genomic_DNA"/>
</dbReference>
<evidence type="ECO:0000256" key="4">
    <source>
        <dbReference type="ARBA" id="ARBA00023136"/>
    </source>
</evidence>
<dbReference type="PANTHER" id="PTHR13439:SF0">
    <property type="entry name" value="TOPOISOMERASE I DAMAGE AFFECTED PROTEIN 4"/>
    <property type="match status" value="1"/>
</dbReference>
<evidence type="ECO:0000259" key="8">
    <source>
        <dbReference type="PROSITE" id="PS50922"/>
    </source>
</evidence>
<dbReference type="STRING" id="70667.A0A183SI36"/>
<proteinExistence type="predicted"/>
<feature type="transmembrane region" description="Helical" evidence="7">
    <location>
        <begin position="21"/>
        <end position="47"/>
    </location>
</feature>
<accession>A0A183SI36</accession>
<dbReference type="PROSITE" id="PS50922">
    <property type="entry name" value="TLC"/>
    <property type="match status" value="1"/>
</dbReference>
<dbReference type="GO" id="GO:0016020">
    <property type="term" value="C:membrane"/>
    <property type="evidence" value="ECO:0007669"/>
    <property type="project" value="UniProtKB-SubCell"/>
</dbReference>
<feature type="transmembrane region" description="Helical" evidence="7">
    <location>
        <begin position="102"/>
        <end position="123"/>
    </location>
</feature>
<dbReference type="AlphaFoldDB" id="A0A183SI36"/>
<evidence type="ECO:0000256" key="1">
    <source>
        <dbReference type="ARBA" id="ARBA00004141"/>
    </source>
</evidence>
<dbReference type="GO" id="GO:0055088">
    <property type="term" value="P:lipid homeostasis"/>
    <property type="evidence" value="ECO:0007669"/>
    <property type="project" value="TreeGrafter"/>
</dbReference>
<dbReference type="InterPro" id="IPR006634">
    <property type="entry name" value="TLC-dom"/>
</dbReference>
<gene>
    <name evidence="9" type="ORF">SSLN_LOCUS3884</name>
</gene>
<evidence type="ECO:0000256" key="7">
    <source>
        <dbReference type="SAM" id="Phobius"/>
    </source>
</evidence>
<reference evidence="11" key="1">
    <citation type="submission" date="2016-06" db="UniProtKB">
        <authorList>
            <consortium name="WormBaseParasite"/>
        </authorList>
    </citation>
    <scope>IDENTIFICATION</scope>
</reference>
<evidence type="ECO:0000256" key="6">
    <source>
        <dbReference type="SAM" id="MobiDB-lite"/>
    </source>
</evidence>
<evidence type="ECO:0000313" key="11">
    <source>
        <dbReference type="WBParaSite" id="SSLN_0000401001-mRNA-1"/>
    </source>
</evidence>
<dbReference type="Proteomes" id="UP000275846">
    <property type="component" value="Unassembled WGS sequence"/>
</dbReference>